<dbReference type="PANTHER" id="PTHR10492">
    <property type="match status" value="1"/>
</dbReference>
<organism evidence="5 6">
    <name type="scientific">Loxostege sticticalis</name>
    <name type="common">Beet webworm moth</name>
    <dbReference type="NCBI Taxonomy" id="481309"/>
    <lineage>
        <taxon>Eukaryota</taxon>
        <taxon>Metazoa</taxon>
        <taxon>Ecdysozoa</taxon>
        <taxon>Arthropoda</taxon>
        <taxon>Hexapoda</taxon>
        <taxon>Insecta</taxon>
        <taxon>Pterygota</taxon>
        <taxon>Neoptera</taxon>
        <taxon>Endopterygota</taxon>
        <taxon>Lepidoptera</taxon>
        <taxon>Glossata</taxon>
        <taxon>Ditrysia</taxon>
        <taxon>Pyraloidea</taxon>
        <taxon>Crambidae</taxon>
        <taxon>Pyraustinae</taxon>
        <taxon>Loxostege</taxon>
    </lineage>
</organism>
<comment type="cofactor">
    <cofactor evidence="1">
        <name>Mg(2+)</name>
        <dbReference type="ChEBI" id="CHEBI:18420"/>
    </cofactor>
</comment>
<comment type="similarity">
    <text evidence="1">Belongs to the helicase family.</text>
</comment>
<evidence type="ECO:0000259" key="4">
    <source>
        <dbReference type="Pfam" id="PF21530"/>
    </source>
</evidence>
<dbReference type="InterPro" id="IPR049163">
    <property type="entry name" value="Pif1-like_2B_dom"/>
</dbReference>
<proteinExistence type="inferred from homology"/>
<dbReference type="EC" id="5.6.2.3" evidence="1"/>
<keyword evidence="1" id="KW-0233">DNA recombination</keyword>
<keyword evidence="1" id="KW-0378">Hydrolase</keyword>
<dbReference type="Proteomes" id="UP001549920">
    <property type="component" value="Unassembled WGS sequence"/>
</dbReference>
<keyword evidence="1" id="KW-0067">ATP-binding</keyword>
<evidence type="ECO:0000313" key="5">
    <source>
        <dbReference type="EMBL" id="KAL0870354.1"/>
    </source>
</evidence>
<evidence type="ECO:0000256" key="1">
    <source>
        <dbReference type="RuleBase" id="RU363044"/>
    </source>
</evidence>
<protein>
    <recommendedName>
        <fullName evidence="1">ATP-dependent DNA helicase</fullName>
        <ecNumber evidence="1">5.6.2.3</ecNumber>
    </recommendedName>
</protein>
<dbReference type="Pfam" id="PF14214">
    <property type="entry name" value="Helitron_like_N"/>
    <property type="match status" value="1"/>
</dbReference>
<dbReference type="SUPFAM" id="SSF52540">
    <property type="entry name" value="P-loop containing nucleoside triphosphate hydrolases"/>
    <property type="match status" value="2"/>
</dbReference>
<sequence length="1084" mass="122623">MVREGVENLLVHFCALFSQFLVDQYAKIETERLNYIKNNQGKLRADSYIHLKDAVGRSDADPNQMGQLIVLPSSFTGGPRYMHERTQDAMTYVRHYGRPDLFVTFTCNPRWAEISEELLPGQKSHDRHDVIARVFRLKVKKMMDLLIKGKIFGEVRCYMYSVEWQKRGLPHIHILLWLSHHVTSDVIDTIICAEIPDPENDPKLFEIVKSNMIHGPCGSLNYKSPCMKDNNCSKRYPRPLISDTQTGDDGYPQYRRRSLEEGGFTLDMNGVKIDNRWVVPYNPVLLRTFNAHINVEFCHSVKSIKYVCKYINKGSDQATFALENEKDEVKIYESGRYISSSEAVWRILGFPIHERFPTVFHLAVHLENGQRVYFNEQNLADRLASPPKTTLLAFFELCRTDDFAKTLLYYQVPAYYVWINSRFVRRKRGVDVDGWPGVKKEHALGRVYTIHPNNTECFHLRMLLHEIRGPTSFEALKTVNDVVNPTFKSACKALGLLENDEHWHAALGEAALCQSPHMIRELFTIMLVFCQVSDPLSLWDAFKEYLSEDFKRQIEMQVEGDIDHLTDEVFNKCLIEIEEASLGLGGLSLKEYGLPQTRRPLALENRELVKETNYDVSALEGLVRNNCESLTDEQKSVYEAIVRSAYSSEGQIFFLDAPGGTGKTYLLNLILAKIRVTRDIALAVASSGIAATLLQGGRTAHSALKLPLNLTTVETPLCSISKQSKFAEVLKKAKIIVWDESTMAHKKGIEALNRTLQDVRSNKCLMGGMTVLLAGDFRQTLPVVPRGTRADEIKACLKRSSLWPSIKILKLTKNMRVHLGGNVCAGQFSELLLKLGNGDYPEKDGMIYVPSDLCTTVTTVEDLIAKIYPDVAFLQEKTIGWLCERAILTPKNDQAAVINDILLNSFEGQQIVYNSIDTVVNTDDAVNYPVEFLNTLNPPGLPYHRLLLRVGSPVMLLRNLKPPKLCNGTRLQVKALHQNVIEATILTGPAQGETVFVPRIPLIPNDLPFEFKRLQFPLKVCFAMTINKSQGQTLKFAGVDLRQDCFSHGQFYVACSRVSSPQSLVLLLPPTHMAKNVVYKEVLG</sequence>
<dbReference type="InterPro" id="IPR010285">
    <property type="entry name" value="DNA_helicase_pif1-like_DEAD"/>
</dbReference>
<dbReference type="Pfam" id="PF05970">
    <property type="entry name" value="PIF1"/>
    <property type="match status" value="1"/>
</dbReference>
<reference evidence="5 6" key="1">
    <citation type="submission" date="2024-06" db="EMBL/GenBank/DDBJ databases">
        <title>A chromosome-level genome assembly of beet webworm, Loxostege sticticalis.</title>
        <authorList>
            <person name="Zhang Y."/>
        </authorList>
    </citation>
    <scope>NUCLEOTIDE SEQUENCE [LARGE SCALE GENOMIC DNA]</scope>
    <source>
        <strain evidence="5">AQ026</strain>
        <tissue evidence="5">Whole body</tissue>
    </source>
</reference>
<comment type="caution">
    <text evidence="5">The sequence shown here is derived from an EMBL/GenBank/DDBJ whole genome shotgun (WGS) entry which is preliminary data.</text>
</comment>
<gene>
    <name evidence="5" type="ORF">ABMA27_005364</name>
</gene>
<evidence type="ECO:0000259" key="3">
    <source>
        <dbReference type="Pfam" id="PF14214"/>
    </source>
</evidence>
<dbReference type="Gene3D" id="3.40.50.300">
    <property type="entry name" value="P-loop containing nucleotide triphosphate hydrolases"/>
    <property type="match status" value="1"/>
</dbReference>
<keyword evidence="1" id="KW-0547">Nucleotide-binding</keyword>
<keyword evidence="1" id="KW-0234">DNA repair</keyword>
<evidence type="ECO:0000313" key="6">
    <source>
        <dbReference type="Proteomes" id="UP001549920"/>
    </source>
</evidence>
<keyword evidence="1" id="KW-0347">Helicase</keyword>
<feature type="domain" description="Helitron helicase-like" evidence="3">
    <location>
        <begin position="3"/>
        <end position="176"/>
    </location>
</feature>
<comment type="catalytic activity">
    <reaction evidence="1">
        <text>ATP + H2O = ADP + phosphate + H(+)</text>
        <dbReference type="Rhea" id="RHEA:13065"/>
        <dbReference type="ChEBI" id="CHEBI:15377"/>
        <dbReference type="ChEBI" id="CHEBI:15378"/>
        <dbReference type="ChEBI" id="CHEBI:30616"/>
        <dbReference type="ChEBI" id="CHEBI:43474"/>
        <dbReference type="ChEBI" id="CHEBI:456216"/>
        <dbReference type="EC" id="5.6.2.3"/>
    </reaction>
</comment>
<keyword evidence="6" id="KW-1185">Reference proteome</keyword>
<evidence type="ECO:0000259" key="2">
    <source>
        <dbReference type="Pfam" id="PF05970"/>
    </source>
</evidence>
<dbReference type="InterPro" id="IPR027417">
    <property type="entry name" value="P-loop_NTPase"/>
</dbReference>
<keyword evidence="1" id="KW-0227">DNA damage</keyword>
<feature type="domain" description="DNA helicase Pif1-like DEAD-box helicase" evidence="2">
    <location>
        <begin position="630"/>
        <end position="844"/>
    </location>
</feature>
<dbReference type="InterPro" id="IPR025476">
    <property type="entry name" value="Helitron_helicase-like"/>
</dbReference>
<accession>A0ABR3HIX2</accession>
<name>A0ABR3HIX2_LOXSC</name>
<feature type="domain" description="DNA helicase Pif1-like 2B" evidence="4">
    <location>
        <begin position="931"/>
        <end position="975"/>
    </location>
</feature>
<dbReference type="EMBL" id="JBEUOH010000018">
    <property type="protein sequence ID" value="KAL0870354.1"/>
    <property type="molecule type" value="Genomic_DNA"/>
</dbReference>
<dbReference type="PANTHER" id="PTHR10492:SF57">
    <property type="entry name" value="ATP-DEPENDENT DNA HELICASE"/>
    <property type="match status" value="1"/>
</dbReference>
<dbReference type="Pfam" id="PF21530">
    <property type="entry name" value="Pif1_2B_dom"/>
    <property type="match status" value="1"/>
</dbReference>